<dbReference type="EMBL" id="JAQIZT010000010">
    <property type="protein sequence ID" value="KAJ6980786.1"/>
    <property type="molecule type" value="Genomic_DNA"/>
</dbReference>
<keyword evidence="2" id="KW-1185">Reference proteome</keyword>
<sequence>MLAELQSWILASFVLSGGIFGQERNDELLRLLQDDEYPIKHPKLDHLCANHTSNNTAANRVKSL</sequence>
<dbReference type="AlphaFoldDB" id="A0AAD6M8B4"/>
<dbReference type="Proteomes" id="UP001164929">
    <property type="component" value="Chromosome 10"/>
</dbReference>
<protein>
    <submittedName>
        <fullName evidence="1">Uncharacterized protein</fullName>
    </submittedName>
</protein>
<accession>A0AAD6M8B4</accession>
<reference evidence="1" key="1">
    <citation type="journal article" date="2023" name="Mol. Ecol. Resour.">
        <title>Chromosome-level genome assembly of a triploid poplar Populus alba 'Berolinensis'.</title>
        <authorList>
            <person name="Chen S."/>
            <person name="Yu Y."/>
            <person name="Wang X."/>
            <person name="Wang S."/>
            <person name="Zhang T."/>
            <person name="Zhou Y."/>
            <person name="He R."/>
            <person name="Meng N."/>
            <person name="Wang Y."/>
            <person name="Liu W."/>
            <person name="Liu Z."/>
            <person name="Liu J."/>
            <person name="Guo Q."/>
            <person name="Huang H."/>
            <person name="Sederoff R.R."/>
            <person name="Wang G."/>
            <person name="Qu G."/>
            <person name="Chen S."/>
        </authorList>
    </citation>
    <scope>NUCLEOTIDE SEQUENCE</scope>
    <source>
        <strain evidence="1">SC-2020</strain>
    </source>
</reference>
<proteinExistence type="predicted"/>
<evidence type="ECO:0000313" key="1">
    <source>
        <dbReference type="EMBL" id="KAJ6980786.1"/>
    </source>
</evidence>
<comment type="caution">
    <text evidence="1">The sequence shown here is derived from an EMBL/GenBank/DDBJ whole genome shotgun (WGS) entry which is preliminary data.</text>
</comment>
<gene>
    <name evidence="1" type="ORF">NC653_024213</name>
</gene>
<name>A0AAD6M8B4_9ROSI</name>
<organism evidence="1 2">
    <name type="scientific">Populus alba x Populus x berolinensis</name>
    <dbReference type="NCBI Taxonomy" id="444605"/>
    <lineage>
        <taxon>Eukaryota</taxon>
        <taxon>Viridiplantae</taxon>
        <taxon>Streptophyta</taxon>
        <taxon>Embryophyta</taxon>
        <taxon>Tracheophyta</taxon>
        <taxon>Spermatophyta</taxon>
        <taxon>Magnoliopsida</taxon>
        <taxon>eudicotyledons</taxon>
        <taxon>Gunneridae</taxon>
        <taxon>Pentapetalae</taxon>
        <taxon>rosids</taxon>
        <taxon>fabids</taxon>
        <taxon>Malpighiales</taxon>
        <taxon>Salicaceae</taxon>
        <taxon>Saliceae</taxon>
        <taxon>Populus</taxon>
    </lineage>
</organism>
<evidence type="ECO:0000313" key="2">
    <source>
        <dbReference type="Proteomes" id="UP001164929"/>
    </source>
</evidence>